<evidence type="ECO:0000256" key="7">
    <source>
        <dbReference type="ARBA" id="ARBA00022692"/>
    </source>
</evidence>
<dbReference type="InterPro" id="IPR000719">
    <property type="entry name" value="Prot_kinase_dom"/>
</dbReference>
<evidence type="ECO:0000256" key="3">
    <source>
        <dbReference type="ARBA" id="ARBA00010217"/>
    </source>
</evidence>
<evidence type="ECO:0000256" key="16">
    <source>
        <dbReference type="ARBA" id="ARBA00023180"/>
    </source>
</evidence>
<dbReference type="GO" id="GO:0005524">
    <property type="term" value="F:ATP binding"/>
    <property type="evidence" value="ECO:0007669"/>
    <property type="project" value="UniProtKB-UniRule"/>
</dbReference>
<feature type="binding site" evidence="17">
    <location>
        <position position="123"/>
    </location>
    <ligand>
        <name>ATP</name>
        <dbReference type="ChEBI" id="CHEBI:30616"/>
    </ligand>
</feature>
<evidence type="ECO:0000256" key="11">
    <source>
        <dbReference type="ARBA" id="ARBA00022777"/>
    </source>
</evidence>
<dbReference type="PANTHER" id="PTHR27002:SF1104">
    <property type="entry name" value="CYSTEINE-RICH RECEPTOR-LIKE PROTEIN KINASE 27-RELATED"/>
    <property type="match status" value="1"/>
</dbReference>
<dbReference type="FunFam" id="3.30.200.20:FF:000142">
    <property type="entry name" value="Cysteine-rich receptor-like protein kinase 10"/>
    <property type="match status" value="1"/>
</dbReference>
<evidence type="ECO:0000256" key="14">
    <source>
        <dbReference type="ARBA" id="ARBA00023136"/>
    </source>
</evidence>
<dbReference type="GO" id="GO:0004674">
    <property type="term" value="F:protein serine/threonine kinase activity"/>
    <property type="evidence" value="ECO:0007669"/>
    <property type="project" value="UniProtKB-KW"/>
</dbReference>
<comment type="subcellular location">
    <subcellularLocation>
        <location evidence="1">Cell membrane</location>
        <topology evidence="1">Single-pass type I membrane protein</topology>
    </subcellularLocation>
</comment>
<dbReference type="GO" id="GO:0005886">
    <property type="term" value="C:plasma membrane"/>
    <property type="evidence" value="ECO:0007669"/>
    <property type="project" value="UniProtKB-SubCell"/>
</dbReference>
<name>A0AAD5F6F3_PRUDU</name>
<keyword evidence="15" id="KW-0675">Receptor</keyword>
<evidence type="ECO:0000256" key="2">
    <source>
        <dbReference type="ARBA" id="ARBA00008536"/>
    </source>
</evidence>
<keyword evidence="5 18" id="KW-0723">Serine/threonine-protein kinase</keyword>
<evidence type="ECO:0000256" key="4">
    <source>
        <dbReference type="ARBA" id="ARBA00022475"/>
    </source>
</evidence>
<dbReference type="PROSITE" id="PS00107">
    <property type="entry name" value="PROTEIN_KINASE_ATP"/>
    <property type="match status" value="1"/>
</dbReference>
<reference evidence="20 21" key="1">
    <citation type="journal article" date="2022" name="G3 (Bethesda)">
        <title>Whole-genome sequence and methylome profiling of the almond [Prunus dulcis (Mill.) D.A. Webb] cultivar 'Nonpareil'.</title>
        <authorList>
            <person name="D'Amico-Willman K.M."/>
            <person name="Ouma W.Z."/>
            <person name="Meulia T."/>
            <person name="Sideli G.M."/>
            <person name="Gradziel T.M."/>
            <person name="Fresnedo-Ramirez J."/>
        </authorList>
    </citation>
    <scope>NUCLEOTIDE SEQUENCE [LARGE SCALE GENOMIC DNA]</scope>
    <source>
        <strain evidence="20">Clone GOH B32 T37-40</strain>
    </source>
</reference>
<keyword evidence="8" id="KW-0732">Signal</keyword>
<evidence type="ECO:0000256" key="1">
    <source>
        <dbReference type="ARBA" id="ARBA00004251"/>
    </source>
</evidence>
<accession>A0AAD5F6F3</accession>
<dbReference type="SMART" id="SM00220">
    <property type="entry name" value="S_TKc"/>
    <property type="match status" value="1"/>
</dbReference>
<dbReference type="PANTHER" id="PTHR27002">
    <property type="entry name" value="RECEPTOR-LIKE SERINE/THREONINE-PROTEIN KINASE SD1-8"/>
    <property type="match status" value="1"/>
</dbReference>
<comment type="caution">
    <text evidence="20">The sequence shown here is derived from an EMBL/GenBank/DDBJ whole genome shotgun (WGS) entry which is preliminary data.</text>
</comment>
<feature type="domain" description="Protein kinase" evidence="19">
    <location>
        <begin position="95"/>
        <end position="341"/>
    </location>
</feature>
<keyword evidence="13" id="KW-1133">Transmembrane helix</keyword>
<sequence>MEAGAIFYTTSSGNVSSSDVGRFNRQLMTLLERLRGEAAAGGDLVKFACTPDLTELDCNNCLVSIAGDSAVMGSLVGDLALQFDFASIRVATNNFSEENKLGWGGFGDVYRGTLLSGEDIAVKRLSTDSALGDLEFKNEVLLVARLLHRNLVRLLGFCLEGNERLLVYEFVPNASLDQFIFDPIKCANLDWESRYKIILGIGRGLLFLHEDSRFRIIHRDLKTSNILLDAEMNAKISDFGMTKLFMLDQRQGETIRIVGTYGYMAPEYGYFSDKSNVYSFGVLVLEIISGQKMCSSRHEENEDLLSYAWKNWKEGTASNLIDPTLRTALSVSQYPHSHPFL</sequence>
<keyword evidence="11" id="KW-0418">Kinase</keyword>
<evidence type="ECO:0000256" key="5">
    <source>
        <dbReference type="ARBA" id="ARBA00022527"/>
    </source>
</evidence>
<keyword evidence="16" id="KW-0325">Glycoprotein</keyword>
<evidence type="ECO:0000256" key="10">
    <source>
        <dbReference type="ARBA" id="ARBA00022741"/>
    </source>
</evidence>
<dbReference type="Pfam" id="PF00069">
    <property type="entry name" value="Pkinase"/>
    <property type="match status" value="1"/>
</dbReference>
<dbReference type="GO" id="GO:0002229">
    <property type="term" value="P:defense response to oomycetes"/>
    <property type="evidence" value="ECO:0007669"/>
    <property type="project" value="UniProtKB-ARBA"/>
</dbReference>
<keyword evidence="12 17" id="KW-0067">ATP-binding</keyword>
<gene>
    <name evidence="20" type="ORF">L3X38_007738</name>
</gene>
<dbReference type="InterPro" id="IPR008271">
    <property type="entry name" value="Ser/Thr_kinase_AS"/>
</dbReference>
<dbReference type="PROSITE" id="PS00108">
    <property type="entry name" value="PROTEIN_KINASE_ST"/>
    <property type="match status" value="1"/>
</dbReference>
<dbReference type="InterPro" id="IPR017441">
    <property type="entry name" value="Protein_kinase_ATP_BS"/>
</dbReference>
<keyword evidence="6" id="KW-0808">Transferase</keyword>
<protein>
    <recommendedName>
        <fullName evidence="19">Protein kinase domain-containing protein</fullName>
    </recommendedName>
</protein>
<evidence type="ECO:0000313" key="21">
    <source>
        <dbReference type="Proteomes" id="UP001054821"/>
    </source>
</evidence>
<proteinExistence type="inferred from homology"/>
<dbReference type="Gene3D" id="1.10.510.10">
    <property type="entry name" value="Transferase(Phosphotransferase) domain 1"/>
    <property type="match status" value="1"/>
</dbReference>
<evidence type="ECO:0000256" key="13">
    <source>
        <dbReference type="ARBA" id="ARBA00022989"/>
    </source>
</evidence>
<organism evidence="20 21">
    <name type="scientific">Prunus dulcis</name>
    <name type="common">Almond</name>
    <name type="synonym">Amygdalus dulcis</name>
    <dbReference type="NCBI Taxonomy" id="3755"/>
    <lineage>
        <taxon>Eukaryota</taxon>
        <taxon>Viridiplantae</taxon>
        <taxon>Streptophyta</taxon>
        <taxon>Embryophyta</taxon>
        <taxon>Tracheophyta</taxon>
        <taxon>Spermatophyta</taxon>
        <taxon>Magnoliopsida</taxon>
        <taxon>eudicotyledons</taxon>
        <taxon>Gunneridae</taxon>
        <taxon>Pentapetalae</taxon>
        <taxon>rosids</taxon>
        <taxon>fabids</taxon>
        <taxon>Rosales</taxon>
        <taxon>Rosaceae</taxon>
        <taxon>Amygdaloideae</taxon>
        <taxon>Amygdaleae</taxon>
        <taxon>Prunus</taxon>
    </lineage>
</organism>
<comment type="similarity">
    <text evidence="18">Belongs to the protein kinase superfamily.</text>
</comment>
<comment type="similarity">
    <text evidence="2">In the N-terminal section; belongs to the leguminous lectin family.</text>
</comment>
<keyword evidence="14" id="KW-0472">Membrane</keyword>
<evidence type="ECO:0000256" key="12">
    <source>
        <dbReference type="ARBA" id="ARBA00022840"/>
    </source>
</evidence>
<keyword evidence="9" id="KW-0677">Repeat</keyword>
<dbReference type="EMBL" id="JAJFAZ020000001">
    <property type="protein sequence ID" value="KAI5354843.1"/>
    <property type="molecule type" value="Genomic_DNA"/>
</dbReference>
<dbReference type="Proteomes" id="UP001054821">
    <property type="component" value="Chromosome 1"/>
</dbReference>
<keyword evidence="4" id="KW-1003">Cell membrane</keyword>
<comment type="similarity">
    <text evidence="3">In the C-terminal section; belongs to the protein kinase superfamily. Ser/Thr protein kinase family.</text>
</comment>
<evidence type="ECO:0000256" key="18">
    <source>
        <dbReference type="RuleBase" id="RU000304"/>
    </source>
</evidence>
<evidence type="ECO:0000256" key="15">
    <source>
        <dbReference type="ARBA" id="ARBA00023170"/>
    </source>
</evidence>
<evidence type="ECO:0000256" key="9">
    <source>
        <dbReference type="ARBA" id="ARBA00022737"/>
    </source>
</evidence>
<dbReference type="InterPro" id="IPR011009">
    <property type="entry name" value="Kinase-like_dom_sf"/>
</dbReference>
<dbReference type="SUPFAM" id="SSF56112">
    <property type="entry name" value="Protein kinase-like (PK-like)"/>
    <property type="match status" value="1"/>
</dbReference>
<keyword evidence="7" id="KW-0812">Transmembrane</keyword>
<evidence type="ECO:0000259" key="19">
    <source>
        <dbReference type="PROSITE" id="PS50011"/>
    </source>
</evidence>
<dbReference type="Gene3D" id="3.30.200.20">
    <property type="entry name" value="Phosphorylase Kinase, domain 1"/>
    <property type="match status" value="1"/>
</dbReference>
<dbReference type="FunFam" id="1.10.510.10:FF:000240">
    <property type="entry name" value="Lectin-domain containing receptor kinase A4.3"/>
    <property type="match status" value="1"/>
</dbReference>
<dbReference type="PROSITE" id="PS50011">
    <property type="entry name" value="PROTEIN_KINASE_DOM"/>
    <property type="match status" value="1"/>
</dbReference>
<dbReference type="AlphaFoldDB" id="A0AAD5F6F3"/>
<evidence type="ECO:0000256" key="8">
    <source>
        <dbReference type="ARBA" id="ARBA00022729"/>
    </source>
</evidence>
<keyword evidence="21" id="KW-1185">Reference proteome</keyword>
<keyword evidence="10 17" id="KW-0547">Nucleotide-binding</keyword>
<evidence type="ECO:0000256" key="17">
    <source>
        <dbReference type="PROSITE-ProRule" id="PRU10141"/>
    </source>
</evidence>
<evidence type="ECO:0000313" key="20">
    <source>
        <dbReference type="EMBL" id="KAI5354843.1"/>
    </source>
</evidence>
<evidence type="ECO:0000256" key="6">
    <source>
        <dbReference type="ARBA" id="ARBA00022679"/>
    </source>
</evidence>